<dbReference type="EMBL" id="JAWJWF010000047">
    <property type="protein sequence ID" value="KAK6622475.1"/>
    <property type="molecule type" value="Genomic_DNA"/>
</dbReference>
<proteinExistence type="predicted"/>
<feature type="compositionally biased region" description="Basic and acidic residues" evidence="1">
    <location>
        <begin position="88"/>
        <end position="106"/>
    </location>
</feature>
<protein>
    <submittedName>
        <fullName evidence="2">Uncharacterized protein</fullName>
    </submittedName>
</protein>
<feature type="region of interest" description="Disordered" evidence="1">
    <location>
        <begin position="85"/>
        <end position="106"/>
    </location>
</feature>
<gene>
    <name evidence="2" type="ORF">RUM44_002286</name>
</gene>
<dbReference type="Proteomes" id="UP001359485">
    <property type="component" value="Unassembled WGS sequence"/>
</dbReference>
<evidence type="ECO:0000313" key="3">
    <source>
        <dbReference type="Proteomes" id="UP001359485"/>
    </source>
</evidence>
<evidence type="ECO:0000313" key="2">
    <source>
        <dbReference type="EMBL" id="KAK6622475.1"/>
    </source>
</evidence>
<keyword evidence="3" id="KW-1185">Reference proteome</keyword>
<reference evidence="2 3" key="1">
    <citation type="submission" date="2023-09" db="EMBL/GenBank/DDBJ databases">
        <title>Genomes of two closely related lineages of the louse Polyplax serrata with different host specificities.</title>
        <authorList>
            <person name="Martinu J."/>
            <person name="Tarabai H."/>
            <person name="Stefka J."/>
            <person name="Hypsa V."/>
        </authorList>
    </citation>
    <scope>NUCLEOTIDE SEQUENCE [LARGE SCALE GENOMIC DNA]</scope>
    <source>
        <strain evidence="2">98ZLc_SE</strain>
    </source>
</reference>
<sequence>MAHLERRFPLEGRKKFKKVREEFRECTPIDQSVSQAVRQSVGQSVESINRRCAVGERSKILLGELKMRESASVAVCRTSNWNRQTNRSVDREREETSRIRRAEKES</sequence>
<name>A0ABR1AMF6_POLSC</name>
<organism evidence="2 3">
    <name type="scientific">Polyplax serrata</name>
    <name type="common">Common mouse louse</name>
    <dbReference type="NCBI Taxonomy" id="468196"/>
    <lineage>
        <taxon>Eukaryota</taxon>
        <taxon>Metazoa</taxon>
        <taxon>Ecdysozoa</taxon>
        <taxon>Arthropoda</taxon>
        <taxon>Hexapoda</taxon>
        <taxon>Insecta</taxon>
        <taxon>Pterygota</taxon>
        <taxon>Neoptera</taxon>
        <taxon>Paraneoptera</taxon>
        <taxon>Psocodea</taxon>
        <taxon>Troctomorpha</taxon>
        <taxon>Phthiraptera</taxon>
        <taxon>Anoplura</taxon>
        <taxon>Polyplacidae</taxon>
        <taxon>Polyplax</taxon>
    </lineage>
</organism>
<accession>A0ABR1AMF6</accession>
<evidence type="ECO:0000256" key="1">
    <source>
        <dbReference type="SAM" id="MobiDB-lite"/>
    </source>
</evidence>
<comment type="caution">
    <text evidence="2">The sequence shown here is derived from an EMBL/GenBank/DDBJ whole genome shotgun (WGS) entry which is preliminary data.</text>
</comment>